<dbReference type="EMBL" id="CAUOFW020000348">
    <property type="protein sequence ID" value="CAK9134196.1"/>
    <property type="molecule type" value="Genomic_DNA"/>
</dbReference>
<dbReference type="PANTHER" id="PTHR46851:SF22">
    <property type="entry name" value="ZINC ION BINDING _ DNA BINDING PROTEIN"/>
    <property type="match status" value="1"/>
</dbReference>
<sequence length="335" mass="39112">MCQRCIANTEFSPFRRKKGFCNNCLKLALLVEDNMDVDSDGETVDFKDRETYECLFMEYYEIIKREEGLSAEDLRSAKAQLKMSENYNSSSESDEYDQDEESPLVFDEDYMDDIEEHKPNHKRKRYKAQQSTMKIKVKPNRKEFIGWGSKPLIQFLASIGKDTSEKLSQDDVTTIINGYIRENKLFHPKKKKKIECDARLRTVLGRKMVNKHRIYDILEAHLAENQELSEEDGPGYNSEDKNDVFIACKSHRKSAMERKIQKEVVEFKVPQSCFASIVAENLKLVYLRRSLVHVLLKQPETFESKIVGSFVRVKSDPNNYFQRNSHELVQVTGWS</sequence>
<dbReference type="AlphaFoldDB" id="A0ABC8QND8"/>
<accession>A0ABC8QND8</accession>
<feature type="domain" description="DM2" evidence="2">
    <location>
        <begin position="141"/>
        <end position="224"/>
    </location>
</feature>
<dbReference type="InterPro" id="IPR036128">
    <property type="entry name" value="Plus3-like_sf"/>
</dbReference>
<organism evidence="3 4">
    <name type="scientific">Ilex paraguariensis</name>
    <name type="common">yerba mate</name>
    <dbReference type="NCBI Taxonomy" id="185542"/>
    <lineage>
        <taxon>Eukaryota</taxon>
        <taxon>Viridiplantae</taxon>
        <taxon>Streptophyta</taxon>
        <taxon>Embryophyta</taxon>
        <taxon>Tracheophyta</taxon>
        <taxon>Spermatophyta</taxon>
        <taxon>Magnoliopsida</taxon>
        <taxon>eudicotyledons</taxon>
        <taxon>Gunneridae</taxon>
        <taxon>Pentapetalae</taxon>
        <taxon>asterids</taxon>
        <taxon>campanulids</taxon>
        <taxon>Aquifoliales</taxon>
        <taxon>Aquifoliaceae</taxon>
        <taxon>Ilex</taxon>
    </lineage>
</organism>
<feature type="domain" description="Plus3" evidence="1">
    <location>
        <begin position="276"/>
        <end position="335"/>
    </location>
</feature>
<proteinExistence type="predicted"/>
<dbReference type="Gene3D" id="1.10.245.10">
    <property type="entry name" value="SWIB/MDM2 domain"/>
    <property type="match status" value="1"/>
</dbReference>
<dbReference type="InterPro" id="IPR036885">
    <property type="entry name" value="SWIB_MDM2_dom_sf"/>
</dbReference>
<dbReference type="Pfam" id="PF03126">
    <property type="entry name" value="Plus-3"/>
    <property type="match status" value="1"/>
</dbReference>
<dbReference type="SUPFAM" id="SSF47592">
    <property type="entry name" value="SWIB/MDM2 domain"/>
    <property type="match status" value="1"/>
</dbReference>
<gene>
    <name evidence="3" type="ORF">ILEXP_LOCUS1130</name>
</gene>
<protein>
    <submittedName>
        <fullName evidence="3">Uncharacterized protein</fullName>
    </submittedName>
</protein>
<evidence type="ECO:0000313" key="4">
    <source>
        <dbReference type="Proteomes" id="UP001642360"/>
    </source>
</evidence>
<evidence type="ECO:0000259" key="2">
    <source>
        <dbReference type="PROSITE" id="PS51925"/>
    </source>
</evidence>
<evidence type="ECO:0000313" key="3">
    <source>
        <dbReference type="EMBL" id="CAK9134196.1"/>
    </source>
</evidence>
<evidence type="ECO:0000259" key="1">
    <source>
        <dbReference type="PROSITE" id="PS51360"/>
    </source>
</evidence>
<dbReference type="Proteomes" id="UP001642360">
    <property type="component" value="Unassembled WGS sequence"/>
</dbReference>
<reference evidence="3 4" key="1">
    <citation type="submission" date="2024-02" db="EMBL/GenBank/DDBJ databases">
        <authorList>
            <person name="Vignale AGUSTIN F."/>
            <person name="Sosa J E."/>
            <person name="Modenutti C."/>
        </authorList>
    </citation>
    <scope>NUCLEOTIDE SEQUENCE [LARGE SCALE GENOMIC DNA]</scope>
</reference>
<comment type="caution">
    <text evidence="3">The sequence shown here is derived from an EMBL/GenBank/DDBJ whole genome shotgun (WGS) entry which is preliminary data.</text>
</comment>
<dbReference type="PANTHER" id="PTHR46851">
    <property type="entry name" value="OS01G0884500 PROTEIN"/>
    <property type="match status" value="1"/>
</dbReference>
<dbReference type="PROSITE" id="PS51360">
    <property type="entry name" value="PLUS3"/>
    <property type="match status" value="1"/>
</dbReference>
<dbReference type="InterPro" id="IPR004343">
    <property type="entry name" value="Plus-3_dom"/>
</dbReference>
<dbReference type="SMART" id="SM00719">
    <property type="entry name" value="Plus3"/>
    <property type="match status" value="1"/>
</dbReference>
<dbReference type="InterPro" id="IPR045894">
    <property type="entry name" value="At5g08430-like"/>
</dbReference>
<keyword evidence="4" id="KW-1185">Reference proteome</keyword>
<dbReference type="PROSITE" id="PS51925">
    <property type="entry name" value="SWIB_MDM2"/>
    <property type="match status" value="1"/>
</dbReference>
<dbReference type="SUPFAM" id="SSF159042">
    <property type="entry name" value="Plus3-like"/>
    <property type="match status" value="1"/>
</dbReference>
<dbReference type="Pfam" id="PF02201">
    <property type="entry name" value="SWIB"/>
    <property type="match status" value="1"/>
</dbReference>
<dbReference type="Gene3D" id="3.90.70.200">
    <property type="entry name" value="Plus-3 domain"/>
    <property type="match status" value="1"/>
</dbReference>
<dbReference type="InterPro" id="IPR003121">
    <property type="entry name" value="SWIB_MDM2_domain"/>
</dbReference>
<name>A0ABC8QND8_9AQUA</name>
<dbReference type="CDD" id="cd10567">
    <property type="entry name" value="SWIB-MDM2_like"/>
    <property type="match status" value="1"/>
</dbReference>